<keyword evidence="1" id="KW-0472">Membrane</keyword>
<proteinExistence type="predicted"/>
<keyword evidence="1" id="KW-1133">Transmembrane helix</keyword>
<evidence type="ECO:0000256" key="1">
    <source>
        <dbReference type="SAM" id="Phobius"/>
    </source>
</evidence>
<dbReference type="Proteomes" id="UP001546774">
    <property type="component" value="Unassembled WGS sequence"/>
</dbReference>
<keyword evidence="3" id="KW-1185">Reference proteome</keyword>
<protein>
    <recommendedName>
        <fullName evidence="4">Sulfite exporter TauE/SafE family protein</fullName>
    </recommendedName>
</protein>
<dbReference type="EMBL" id="JBBMFS010000004">
    <property type="protein sequence ID" value="MEQ2554534.1"/>
    <property type="molecule type" value="Genomic_DNA"/>
</dbReference>
<reference evidence="2" key="1">
    <citation type="submission" date="2024-03" db="EMBL/GenBank/DDBJ databases">
        <title>Human intestinal bacterial collection.</title>
        <authorList>
            <person name="Pauvert C."/>
            <person name="Hitch T.C.A."/>
            <person name="Clavel T."/>
        </authorList>
    </citation>
    <scope>NUCLEOTIDE SEQUENCE [LARGE SCALE GENOMIC DNA]</scope>
    <source>
        <strain evidence="2">CLA-AA-H89B</strain>
    </source>
</reference>
<evidence type="ECO:0008006" key="4">
    <source>
        <dbReference type="Google" id="ProtNLM"/>
    </source>
</evidence>
<accession>A0ABV1H496</accession>
<name>A0ABV1H496_9FIRM</name>
<evidence type="ECO:0000313" key="3">
    <source>
        <dbReference type="Proteomes" id="UP001546774"/>
    </source>
</evidence>
<evidence type="ECO:0000313" key="2">
    <source>
        <dbReference type="EMBL" id="MEQ2554534.1"/>
    </source>
</evidence>
<gene>
    <name evidence="2" type="ORF">WMO37_05795</name>
</gene>
<feature type="transmembrane region" description="Helical" evidence="1">
    <location>
        <begin position="12"/>
        <end position="43"/>
    </location>
</feature>
<organism evidence="2 3">
    <name type="scientific">Lachnospira intestinalis</name>
    <dbReference type="NCBI Taxonomy" id="3133158"/>
    <lineage>
        <taxon>Bacteria</taxon>
        <taxon>Bacillati</taxon>
        <taxon>Bacillota</taxon>
        <taxon>Clostridia</taxon>
        <taxon>Lachnospirales</taxon>
        <taxon>Lachnospiraceae</taxon>
        <taxon>Lachnospira</taxon>
    </lineage>
</organism>
<keyword evidence="1" id="KW-0812">Transmembrane</keyword>
<comment type="caution">
    <text evidence="2">The sequence shown here is derived from an EMBL/GenBank/DDBJ whole genome shotgun (WGS) entry which is preliminary data.</text>
</comment>
<sequence length="44" mass="4526">MIAIILIIKKVHLAYSLILGALIGGFIGGGGLTSTVVSILVYIL</sequence>